<dbReference type="EMBL" id="ML976986">
    <property type="protein sequence ID" value="KAF1958854.1"/>
    <property type="molecule type" value="Genomic_DNA"/>
</dbReference>
<evidence type="ECO:0008006" key="5">
    <source>
        <dbReference type="Google" id="ProtNLM"/>
    </source>
</evidence>
<dbReference type="Proteomes" id="UP000800035">
    <property type="component" value="Unassembled WGS sequence"/>
</dbReference>
<keyword evidence="4" id="KW-1185">Reference proteome</keyword>
<name>A0A6A5U2H4_9PLEO</name>
<evidence type="ECO:0000256" key="1">
    <source>
        <dbReference type="SAM" id="MobiDB-lite"/>
    </source>
</evidence>
<reference evidence="3" key="1">
    <citation type="journal article" date="2020" name="Stud. Mycol.">
        <title>101 Dothideomycetes genomes: a test case for predicting lifestyles and emergence of pathogens.</title>
        <authorList>
            <person name="Haridas S."/>
            <person name="Albert R."/>
            <person name="Binder M."/>
            <person name="Bloem J."/>
            <person name="Labutti K."/>
            <person name="Salamov A."/>
            <person name="Andreopoulos B."/>
            <person name="Baker S."/>
            <person name="Barry K."/>
            <person name="Bills G."/>
            <person name="Bluhm B."/>
            <person name="Cannon C."/>
            <person name="Castanera R."/>
            <person name="Culley D."/>
            <person name="Daum C."/>
            <person name="Ezra D."/>
            <person name="Gonzalez J."/>
            <person name="Henrissat B."/>
            <person name="Kuo A."/>
            <person name="Liang C."/>
            <person name="Lipzen A."/>
            <person name="Lutzoni F."/>
            <person name="Magnuson J."/>
            <person name="Mondo S."/>
            <person name="Nolan M."/>
            <person name="Ohm R."/>
            <person name="Pangilinan J."/>
            <person name="Park H.-J."/>
            <person name="Ramirez L."/>
            <person name="Alfaro M."/>
            <person name="Sun H."/>
            <person name="Tritt A."/>
            <person name="Yoshinaga Y."/>
            <person name="Zwiers L.-H."/>
            <person name="Turgeon B."/>
            <person name="Goodwin S."/>
            <person name="Spatafora J."/>
            <person name="Crous P."/>
            <person name="Grigoriev I."/>
        </authorList>
    </citation>
    <scope>NUCLEOTIDE SEQUENCE</scope>
    <source>
        <strain evidence="3">CBS 675.92</strain>
    </source>
</reference>
<feature type="compositionally biased region" description="Polar residues" evidence="1">
    <location>
        <begin position="113"/>
        <end position="135"/>
    </location>
</feature>
<feature type="region of interest" description="Disordered" evidence="1">
    <location>
        <begin position="51"/>
        <end position="73"/>
    </location>
</feature>
<keyword evidence="2" id="KW-1133">Transmembrane helix</keyword>
<keyword evidence="2" id="KW-0472">Membrane</keyword>
<protein>
    <recommendedName>
        <fullName evidence="5">Mid2 domain-containing protein</fullName>
    </recommendedName>
</protein>
<evidence type="ECO:0000313" key="4">
    <source>
        <dbReference type="Proteomes" id="UP000800035"/>
    </source>
</evidence>
<feature type="transmembrane region" description="Helical" evidence="2">
    <location>
        <begin position="81"/>
        <end position="105"/>
    </location>
</feature>
<feature type="compositionally biased region" description="Polar residues" evidence="1">
    <location>
        <begin position="63"/>
        <end position="73"/>
    </location>
</feature>
<organism evidence="3 4">
    <name type="scientific">Byssothecium circinans</name>
    <dbReference type="NCBI Taxonomy" id="147558"/>
    <lineage>
        <taxon>Eukaryota</taxon>
        <taxon>Fungi</taxon>
        <taxon>Dikarya</taxon>
        <taxon>Ascomycota</taxon>
        <taxon>Pezizomycotina</taxon>
        <taxon>Dothideomycetes</taxon>
        <taxon>Pleosporomycetidae</taxon>
        <taxon>Pleosporales</taxon>
        <taxon>Massarineae</taxon>
        <taxon>Massarinaceae</taxon>
        <taxon>Byssothecium</taxon>
    </lineage>
</organism>
<keyword evidence="2" id="KW-0812">Transmembrane</keyword>
<dbReference type="AlphaFoldDB" id="A0A6A5U2H4"/>
<evidence type="ECO:0000313" key="3">
    <source>
        <dbReference type="EMBL" id="KAF1958854.1"/>
    </source>
</evidence>
<evidence type="ECO:0000256" key="2">
    <source>
        <dbReference type="SAM" id="Phobius"/>
    </source>
</evidence>
<sequence length="203" mass="21834">MVPQSASTGTYYMETTLVGIDVYAQGISIRYRKEDFKATPTPMETREILYETPSPSEPEISGKSPTGTALNGQSSGGLPTAAYAGIGVGVAVALVGVLVAFMLWLRGRKASKAQDNALPNQAENTTNANHGTPGSTRVEADTGTEVREMMGISINPPVWELGGEQRNVWELDNAEQQRPLYEMEGDGDKLVPREVDAGIYRPS</sequence>
<feature type="region of interest" description="Disordered" evidence="1">
    <location>
        <begin position="113"/>
        <end position="138"/>
    </location>
</feature>
<gene>
    <name evidence="3" type="ORF">CC80DRAFT_21349</name>
</gene>
<proteinExistence type="predicted"/>
<accession>A0A6A5U2H4</accession>